<protein>
    <submittedName>
        <fullName evidence="2">GNAT family N-acetyltransferase</fullName>
    </submittedName>
</protein>
<dbReference type="AlphaFoldDB" id="A0A482TJC8"/>
<dbReference type="RefSeq" id="WP_129784464.1">
    <property type="nucleotide sequence ID" value="NZ_RZHH01000002.1"/>
</dbReference>
<comment type="caution">
    <text evidence="2">The sequence shown here is derived from an EMBL/GenBank/DDBJ whole genome shotgun (WGS) entry which is preliminary data.</text>
</comment>
<dbReference type="Gene3D" id="3.40.630.30">
    <property type="match status" value="1"/>
</dbReference>
<evidence type="ECO:0000313" key="3">
    <source>
        <dbReference type="Proteomes" id="UP000294028"/>
    </source>
</evidence>
<organism evidence="2 3">
    <name type="scientific">Halogeometricum borinquense</name>
    <dbReference type="NCBI Taxonomy" id="60847"/>
    <lineage>
        <taxon>Archaea</taxon>
        <taxon>Methanobacteriati</taxon>
        <taxon>Methanobacteriota</taxon>
        <taxon>Stenosarchaea group</taxon>
        <taxon>Halobacteria</taxon>
        <taxon>Halobacteriales</taxon>
        <taxon>Haloferacaceae</taxon>
        <taxon>Halogeometricum</taxon>
    </lineage>
</organism>
<dbReference type="Proteomes" id="UP000294028">
    <property type="component" value="Unassembled WGS sequence"/>
</dbReference>
<dbReference type="EMBL" id="RZHH01000002">
    <property type="protein sequence ID" value="RYJ14063.1"/>
    <property type="molecule type" value="Genomic_DNA"/>
</dbReference>
<keyword evidence="2" id="KW-0808">Transferase</keyword>
<evidence type="ECO:0000313" key="2">
    <source>
        <dbReference type="EMBL" id="RYJ14063.1"/>
    </source>
</evidence>
<dbReference type="GO" id="GO:0016740">
    <property type="term" value="F:transferase activity"/>
    <property type="evidence" value="ECO:0007669"/>
    <property type="project" value="UniProtKB-KW"/>
</dbReference>
<feature type="compositionally biased region" description="Low complexity" evidence="1">
    <location>
        <begin position="187"/>
        <end position="205"/>
    </location>
</feature>
<gene>
    <name evidence="2" type="ORF">ELS19_08830</name>
</gene>
<feature type="region of interest" description="Disordered" evidence="1">
    <location>
        <begin position="160"/>
        <end position="213"/>
    </location>
</feature>
<dbReference type="InterPro" id="IPR016181">
    <property type="entry name" value="Acyl_CoA_acyltransferase"/>
</dbReference>
<name>A0A482TJC8_9EURY</name>
<reference evidence="2 3" key="1">
    <citation type="submission" date="2018-12" db="EMBL/GenBank/DDBJ databases">
        <title>Genome analysis provides insights into bioremediation potentialities of Halogeometricum borinquense strain N11.</title>
        <authorList>
            <person name="Najjari A."/>
            <person name="Youssef N."/>
            <person name="Fhoula I."/>
            <person name="Ben Dhia O."/>
            <person name="Mahjoubi M."/>
            <person name="Ouzari H.I."/>
            <person name="Cherif A."/>
        </authorList>
    </citation>
    <scope>NUCLEOTIDE SEQUENCE [LARGE SCALE GENOMIC DNA]</scope>
    <source>
        <strain evidence="2 3">N11</strain>
    </source>
</reference>
<evidence type="ECO:0000256" key="1">
    <source>
        <dbReference type="SAM" id="MobiDB-lite"/>
    </source>
</evidence>
<accession>A0A482TJC8</accession>
<sequence length="213" mass="23245">MQFVVLGWPDDGPTLRLDYRRFAYAGKFVMSSTGKAVVVDRWDTRSVPLSEYDRGVVAATAFNADRTDASTLWIRYVTVRGDRKGETLGPQLCAFVADAAQGEGYETVKIAVNNPFAYEALHKAGFSWTGETTGIAELVLERPADTHAVRTREEYQAGLDRYRDRDLDDPESAFLTGRENADPPALVVGSGSGSDSDSDSDFVGVMSNADTGR</sequence>
<proteinExistence type="predicted"/>
<dbReference type="SUPFAM" id="SSF55729">
    <property type="entry name" value="Acyl-CoA N-acyltransferases (Nat)"/>
    <property type="match status" value="1"/>
</dbReference>